<dbReference type="PANTHER" id="PTHR32468">
    <property type="entry name" value="CATION/H + ANTIPORTER"/>
    <property type="match status" value="1"/>
</dbReference>
<proteinExistence type="inferred from homology"/>
<dbReference type="Pfam" id="PF00999">
    <property type="entry name" value="Na_H_Exchanger"/>
    <property type="match status" value="1"/>
</dbReference>
<evidence type="ECO:0000313" key="15">
    <source>
        <dbReference type="Proteomes" id="UP001311915"/>
    </source>
</evidence>
<feature type="transmembrane region" description="Helical" evidence="10">
    <location>
        <begin position="183"/>
        <end position="203"/>
    </location>
</feature>
<keyword evidence="4 10" id="KW-0812">Transmembrane</keyword>
<evidence type="ECO:0000256" key="3">
    <source>
        <dbReference type="ARBA" id="ARBA00022538"/>
    </source>
</evidence>
<evidence type="ECO:0000259" key="12">
    <source>
        <dbReference type="Pfam" id="PF23256"/>
    </source>
</evidence>
<evidence type="ECO:0000256" key="5">
    <source>
        <dbReference type="ARBA" id="ARBA00022958"/>
    </source>
</evidence>
<comment type="caution">
    <text evidence="14">The sequence shown here is derived from an EMBL/GenBank/DDBJ whole genome shotgun (WGS) entry which is preliminary data.</text>
</comment>
<evidence type="ECO:0000256" key="4">
    <source>
        <dbReference type="ARBA" id="ARBA00022692"/>
    </source>
</evidence>
<dbReference type="GO" id="GO:1902600">
    <property type="term" value="P:proton transmembrane transport"/>
    <property type="evidence" value="ECO:0007669"/>
    <property type="project" value="InterPro"/>
</dbReference>
<feature type="transmembrane region" description="Helical" evidence="10">
    <location>
        <begin position="50"/>
        <end position="73"/>
    </location>
</feature>
<feature type="transmembrane region" description="Helical" evidence="10">
    <location>
        <begin position="395"/>
        <end position="413"/>
    </location>
</feature>
<evidence type="ECO:0000256" key="1">
    <source>
        <dbReference type="ARBA" id="ARBA00004141"/>
    </source>
</evidence>
<keyword evidence="8 10" id="KW-0472">Membrane</keyword>
<evidence type="ECO:0000259" key="13">
    <source>
        <dbReference type="Pfam" id="PF23259"/>
    </source>
</evidence>
<dbReference type="InterPro" id="IPR006153">
    <property type="entry name" value="Cation/H_exchanger_TM"/>
</dbReference>
<accession>A0AAV9KVH3</accession>
<dbReference type="InterPro" id="IPR038770">
    <property type="entry name" value="Na+/solute_symporter_sf"/>
</dbReference>
<feature type="transmembrane region" description="Helical" evidence="10">
    <location>
        <begin position="215"/>
        <end position="233"/>
    </location>
</feature>
<feature type="domain" description="Cation/H+ exchanger transmembrane" evidence="11">
    <location>
        <begin position="65"/>
        <end position="446"/>
    </location>
</feature>
<feature type="domain" description="Cation/H(+) antiporter central" evidence="12">
    <location>
        <begin position="507"/>
        <end position="638"/>
    </location>
</feature>
<dbReference type="InterPro" id="IPR057291">
    <property type="entry name" value="CHX17_2nd"/>
</dbReference>
<evidence type="ECO:0000256" key="2">
    <source>
        <dbReference type="ARBA" id="ARBA00022448"/>
    </source>
</evidence>
<comment type="subcellular location">
    <subcellularLocation>
        <location evidence="1">Membrane</location>
        <topology evidence="1">Multi-pass membrane protein</topology>
    </subcellularLocation>
</comment>
<dbReference type="EMBL" id="JAWPEI010000008">
    <property type="protein sequence ID" value="KAK4717460.1"/>
    <property type="molecule type" value="Genomic_DNA"/>
</dbReference>
<evidence type="ECO:0000256" key="10">
    <source>
        <dbReference type="SAM" id="Phobius"/>
    </source>
</evidence>
<evidence type="ECO:0000256" key="6">
    <source>
        <dbReference type="ARBA" id="ARBA00022989"/>
    </source>
</evidence>
<keyword evidence="5" id="KW-0630">Potassium</keyword>
<keyword evidence="6 10" id="KW-1133">Transmembrane helix</keyword>
<dbReference type="Gene3D" id="1.20.1530.20">
    <property type="match status" value="1"/>
</dbReference>
<feature type="transmembrane region" description="Helical" evidence="10">
    <location>
        <begin position="333"/>
        <end position="351"/>
    </location>
</feature>
<keyword evidence="7" id="KW-0406">Ion transport</keyword>
<gene>
    <name evidence="14" type="ORF">R3W88_015798</name>
</gene>
<evidence type="ECO:0000256" key="8">
    <source>
        <dbReference type="ARBA" id="ARBA00023136"/>
    </source>
</evidence>
<name>A0AAV9KVH3_9SOLN</name>
<feature type="transmembrane region" description="Helical" evidence="10">
    <location>
        <begin position="245"/>
        <end position="265"/>
    </location>
</feature>
<dbReference type="Pfam" id="PF23259">
    <property type="entry name" value="CHX17_C"/>
    <property type="match status" value="1"/>
</dbReference>
<feature type="transmembrane region" description="Helical" evidence="10">
    <location>
        <begin position="147"/>
        <end position="171"/>
    </location>
</feature>
<dbReference type="InterPro" id="IPR050794">
    <property type="entry name" value="CPA2_transporter"/>
</dbReference>
<dbReference type="AlphaFoldDB" id="A0AAV9KVH3"/>
<feature type="transmembrane region" description="Helical" evidence="10">
    <location>
        <begin position="113"/>
        <end position="135"/>
    </location>
</feature>
<dbReference type="InterPro" id="IPR057290">
    <property type="entry name" value="CHX17_C"/>
</dbReference>
<evidence type="ECO:0000256" key="9">
    <source>
        <dbReference type="ARBA" id="ARBA00038341"/>
    </source>
</evidence>
<evidence type="ECO:0000259" key="11">
    <source>
        <dbReference type="Pfam" id="PF00999"/>
    </source>
</evidence>
<feature type="domain" description="Cation/H(+) antiporter C-terminal" evidence="13">
    <location>
        <begin position="653"/>
        <end position="808"/>
    </location>
</feature>
<evidence type="ECO:0000313" key="14">
    <source>
        <dbReference type="EMBL" id="KAK4717460.1"/>
    </source>
</evidence>
<organism evidence="14 15">
    <name type="scientific">Solanum pinnatisectum</name>
    <name type="common">tansyleaf nightshade</name>
    <dbReference type="NCBI Taxonomy" id="50273"/>
    <lineage>
        <taxon>Eukaryota</taxon>
        <taxon>Viridiplantae</taxon>
        <taxon>Streptophyta</taxon>
        <taxon>Embryophyta</taxon>
        <taxon>Tracheophyta</taxon>
        <taxon>Spermatophyta</taxon>
        <taxon>Magnoliopsida</taxon>
        <taxon>eudicotyledons</taxon>
        <taxon>Gunneridae</taxon>
        <taxon>Pentapetalae</taxon>
        <taxon>asterids</taxon>
        <taxon>lamiids</taxon>
        <taxon>Solanales</taxon>
        <taxon>Solanaceae</taxon>
        <taxon>Solanoideae</taxon>
        <taxon>Solaneae</taxon>
        <taxon>Solanum</taxon>
    </lineage>
</organism>
<feature type="transmembrane region" description="Helical" evidence="10">
    <location>
        <begin position="286"/>
        <end position="313"/>
    </location>
</feature>
<dbReference type="GO" id="GO:0006885">
    <property type="term" value="P:regulation of pH"/>
    <property type="evidence" value="ECO:0007669"/>
    <property type="project" value="TreeGrafter"/>
</dbReference>
<dbReference type="GO" id="GO:0006813">
    <property type="term" value="P:potassium ion transport"/>
    <property type="evidence" value="ECO:0007669"/>
    <property type="project" value="UniProtKB-KW"/>
</dbReference>
<dbReference type="Proteomes" id="UP001311915">
    <property type="component" value="Unassembled WGS sequence"/>
</dbReference>
<keyword evidence="15" id="KW-1185">Reference proteome</keyword>
<dbReference type="Pfam" id="PF23256">
    <property type="entry name" value="CHX17_2nd"/>
    <property type="match status" value="1"/>
</dbReference>
<feature type="transmembrane region" description="Helical" evidence="10">
    <location>
        <begin position="425"/>
        <end position="445"/>
    </location>
</feature>
<protein>
    <submittedName>
        <fullName evidence="14">Uncharacterized protein</fullName>
    </submittedName>
</protein>
<dbReference type="GO" id="GO:0015297">
    <property type="term" value="F:antiporter activity"/>
    <property type="evidence" value="ECO:0007669"/>
    <property type="project" value="InterPro"/>
</dbReference>
<keyword evidence="3" id="KW-0633">Potassium transport</keyword>
<sequence>MGSHMMEPDDLATYAKLFRHGQNDSSICMSIGKTQSKGSILFHNANPLDYSVPLLLSQLSLASLFILFTSTLFKPLGQPSNVTQIFGGLLLGPSFLGRIDGFIQLLYPYRSLVVMDAVALFGYMFFFFLIGVQIDPWILKRVEKKEFIIGVSTVATALVLSISTSFILITFHIHIDPLVSESLPVVATMSSVLGFPVIAHYLTELRMVNSDFGRMALSCSLVSNMFGFLIIAITSLSSQPSVEKFMFLQSITSGIGFTMFAFLVVRPLIIWNAQRNPPGEPLKQSFICMVFIGVLLSGFCSKALGLNLFYGPLVYGLAIPPGPPLGSALVEKLQFIVSWLFMPIYFVKTGLVTDIFSVKLKNYLVLQSIILVACLGKFLGALISSIYNQVSLRDAISIGLVSNVQGVLELGMFKMMKQNEAIADEAFVVLCISLLIATAIVTPILKSLYDPHKRYAAHKTKNIQHMKPHSELRVLTCIHDQENVPSTINLLEALHPSNQSHMDIAMLHLIEMVGRAHPLLINHKLPLMMKHTNEASASKRIINAFKVFEKNFCETVTMHPFTAISPYVMMHDEVCTMALERRASLVMIPFHKRLTSSTTSSSSMNQKRGSKMGIKTMNDKILQTTPCSVAIIVDRSLVNTSKPILDAWSLYRVGVLFLGGPDDREALALGERMAGKQNISLTIVRLVLLHESGNYSNNNTSSSDYETIQKMMDNEMLSEARSDMAGNYRVKYVEKLIRDGTGTAAVMRSMEDEYELIIVGRRHDSQSPLLLGLSDWVEESELGPVGDMFALADSQSNSTILVVQQHNGG</sequence>
<dbReference type="PANTHER" id="PTHR32468:SF114">
    <property type="entry name" value="CATION_H+ EXCHANGER DOMAIN-CONTAINING PROTEIN"/>
    <property type="match status" value="1"/>
</dbReference>
<feature type="transmembrane region" description="Helical" evidence="10">
    <location>
        <begin position="85"/>
        <end position="107"/>
    </location>
</feature>
<dbReference type="GO" id="GO:0016020">
    <property type="term" value="C:membrane"/>
    <property type="evidence" value="ECO:0007669"/>
    <property type="project" value="UniProtKB-SubCell"/>
</dbReference>
<keyword evidence="2" id="KW-0813">Transport</keyword>
<reference evidence="14 15" key="1">
    <citation type="submission" date="2023-10" db="EMBL/GenBank/DDBJ databases">
        <title>Genome-Wide Identification Analysis in wild type Solanum Pinnatisectum Reveals Some Genes Defensing Phytophthora Infestans.</title>
        <authorList>
            <person name="Sun C."/>
        </authorList>
    </citation>
    <scope>NUCLEOTIDE SEQUENCE [LARGE SCALE GENOMIC DNA]</scope>
    <source>
        <strain evidence="14">LQN</strain>
        <tissue evidence="14">Leaf</tissue>
    </source>
</reference>
<dbReference type="GO" id="GO:0012505">
    <property type="term" value="C:endomembrane system"/>
    <property type="evidence" value="ECO:0007669"/>
    <property type="project" value="TreeGrafter"/>
</dbReference>
<comment type="similarity">
    <text evidence="9">Belongs to the monovalent cation:proton antiporter 2 (CPA2) transporter (TC 2.A.37) family. CHX (TC 2.A.37.4) subfamily.</text>
</comment>
<evidence type="ECO:0000256" key="7">
    <source>
        <dbReference type="ARBA" id="ARBA00023065"/>
    </source>
</evidence>
<feature type="transmembrane region" description="Helical" evidence="10">
    <location>
        <begin position="363"/>
        <end position="383"/>
    </location>
</feature>